<dbReference type="PANTHER" id="PTHR36770">
    <property type="entry name" value="PHOTOSYSTEM I ASSEMBLY FACTOR PSA3, CHLOROPLASTIC"/>
    <property type="match status" value="1"/>
</dbReference>
<proteinExistence type="predicted"/>
<dbReference type="Gramene" id="RZC71997">
    <property type="protein sequence ID" value="RZC71997"/>
    <property type="gene ID" value="C5167_035169"/>
</dbReference>
<organism evidence="1 2">
    <name type="scientific">Papaver somniferum</name>
    <name type="common">Opium poppy</name>
    <dbReference type="NCBI Taxonomy" id="3469"/>
    <lineage>
        <taxon>Eukaryota</taxon>
        <taxon>Viridiplantae</taxon>
        <taxon>Streptophyta</taxon>
        <taxon>Embryophyta</taxon>
        <taxon>Tracheophyta</taxon>
        <taxon>Spermatophyta</taxon>
        <taxon>Magnoliopsida</taxon>
        <taxon>Ranunculales</taxon>
        <taxon>Papaveraceae</taxon>
        <taxon>Papaveroideae</taxon>
        <taxon>Papaver</taxon>
    </lineage>
</organism>
<sequence length="307" mass="34464">MVVVTSTTSSSTSLLQSKLHHQTVNSRIQANLNYYSTTKSKPTLLHFHLIYKNHSDPSSCRVRNSSNTNGVLSVKSYMENPNTISGIAGRILGSLPIIGLAARILIDEGGVGGDIIDFAEFRRRVGKKCSIVDSRAFYEFQDRRGKVGNPIYVLHCCWLAAVGAGLLKSEEILEGVARLSLSDDIEFEEETFVAIMNEARERRAKMKIQNPAIPMVDRAEKALEAIYVCCFAGRDPIEEDDERLLRVILNCVFPGVGQPEIDRIVREKAKRVSEGEEINYKEPKFLTKDAVQQQMKDLKFLQQNNEQ</sequence>
<gene>
    <name evidence="1" type="ORF">C5167_035169</name>
</gene>
<dbReference type="InterPro" id="IPR037736">
    <property type="entry name" value="PSA3"/>
</dbReference>
<dbReference type="OrthoDB" id="2013100at2759"/>
<dbReference type="STRING" id="3469.A0A4Y7KGM2"/>
<accession>A0A4Y7KGM2</accession>
<dbReference type="AlphaFoldDB" id="A0A4Y7KGM2"/>
<dbReference type="OMA" id="VHYETEN"/>
<protein>
    <submittedName>
        <fullName evidence="1">Uncharacterized protein</fullName>
    </submittedName>
</protein>
<name>A0A4Y7KGM2_PAPSO</name>
<keyword evidence="2" id="KW-1185">Reference proteome</keyword>
<reference evidence="1 2" key="1">
    <citation type="journal article" date="2018" name="Science">
        <title>The opium poppy genome and morphinan production.</title>
        <authorList>
            <person name="Guo L."/>
            <person name="Winzer T."/>
            <person name="Yang X."/>
            <person name="Li Y."/>
            <person name="Ning Z."/>
            <person name="He Z."/>
            <person name="Teodor R."/>
            <person name="Lu Y."/>
            <person name="Bowser T.A."/>
            <person name="Graham I.A."/>
            <person name="Ye K."/>
        </authorList>
    </citation>
    <scope>NUCLEOTIDE SEQUENCE [LARGE SCALE GENOMIC DNA]</scope>
    <source>
        <strain evidence="2">cv. HN1</strain>
        <tissue evidence="1">Leaves</tissue>
    </source>
</reference>
<dbReference type="GO" id="GO:0048564">
    <property type="term" value="P:photosystem I assembly"/>
    <property type="evidence" value="ECO:0007669"/>
    <property type="project" value="InterPro"/>
</dbReference>
<evidence type="ECO:0000313" key="1">
    <source>
        <dbReference type="EMBL" id="RZC71997.1"/>
    </source>
</evidence>
<dbReference type="EMBL" id="CM010721">
    <property type="protein sequence ID" value="RZC71997.1"/>
    <property type="molecule type" value="Genomic_DNA"/>
</dbReference>
<dbReference type="Proteomes" id="UP000316621">
    <property type="component" value="Chromosome 7"/>
</dbReference>
<dbReference type="PANTHER" id="PTHR36770:SF1">
    <property type="entry name" value="PHOTOSYSTEM I ASSEMBLY FACTOR PSA3, CHLOROPLASTIC"/>
    <property type="match status" value="1"/>
</dbReference>
<evidence type="ECO:0000313" key="2">
    <source>
        <dbReference type="Proteomes" id="UP000316621"/>
    </source>
</evidence>